<evidence type="ECO:0000313" key="1">
    <source>
        <dbReference type="EMBL" id="MFK9083415.1"/>
    </source>
</evidence>
<reference evidence="1" key="1">
    <citation type="submission" date="2024-11" db="EMBL/GenBank/DDBJ databases">
        <authorList>
            <person name="Lucas J.A."/>
        </authorList>
    </citation>
    <scope>NUCLEOTIDE SEQUENCE</scope>
    <source>
        <strain evidence="1">Z 8.8</strain>
    </source>
</reference>
<dbReference type="EMBL" id="JBJHQE010000051">
    <property type="protein sequence ID" value="MFK9083415.1"/>
    <property type="molecule type" value="Genomic_DNA"/>
</dbReference>
<evidence type="ECO:0000313" key="2">
    <source>
        <dbReference type="Proteomes" id="UP001622950"/>
    </source>
</evidence>
<feature type="non-terminal residue" evidence="1">
    <location>
        <position position="80"/>
    </location>
</feature>
<sequence>MTIRLDTHDEFIARHIGPRAGDEQAMLNTLGFDSLEALSASVIPDSIKGTSVLGLEDGLSEADALAMIKGIAGKNQLFKT</sequence>
<keyword evidence="2" id="KW-1185">Reference proteome</keyword>
<comment type="caution">
    <text evidence="1">The sequence shown here is derived from an EMBL/GenBank/DDBJ whole genome shotgun (WGS) entry which is preliminary data.</text>
</comment>
<protein>
    <submittedName>
        <fullName evidence="1">Uncharacterized protein</fullName>
    </submittedName>
</protein>
<gene>
    <name evidence="1" type="ORF">ACJEBM_22390</name>
</gene>
<dbReference type="Proteomes" id="UP001622950">
    <property type="component" value="Unassembled WGS sequence"/>
</dbReference>
<name>A0ACC7MYP6_9PSED</name>
<organism evidence="1 2">
    <name type="scientific">Pseudomonas neuropathica</name>
    <dbReference type="NCBI Taxonomy" id="2730425"/>
    <lineage>
        <taxon>Bacteria</taxon>
        <taxon>Pseudomonadati</taxon>
        <taxon>Pseudomonadota</taxon>
        <taxon>Gammaproteobacteria</taxon>
        <taxon>Pseudomonadales</taxon>
        <taxon>Pseudomonadaceae</taxon>
        <taxon>Pseudomonas</taxon>
    </lineage>
</organism>
<proteinExistence type="predicted"/>
<accession>A0ACC7MYP6</accession>